<dbReference type="Proteomes" id="UP000323866">
    <property type="component" value="Unassembled WGS sequence"/>
</dbReference>
<accession>A0A5M8QLP2</accession>
<dbReference type="InterPro" id="IPR003660">
    <property type="entry name" value="HAMP_dom"/>
</dbReference>
<dbReference type="InterPro" id="IPR005467">
    <property type="entry name" value="His_kinase_dom"/>
</dbReference>
<dbReference type="InterPro" id="IPR003661">
    <property type="entry name" value="HisK_dim/P_dom"/>
</dbReference>
<dbReference type="EMBL" id="VKKZ01000019">
    <property type="protein sequence ID" value="KAA6435890.1"/>
    <property type="molecule type" value="Genomic_DNA"/>
</dbReference>
<name>A0A5M8QLP2_9BACT</name>
<comment type="caution">
    <text evidence="13">The sequence shown here is derived from an EMBL/GenBank/DDBJ whole genome shotgun (WGS) entry which is preliminary data.</text>
</comment>
<dbReference type="Gene3D" id="1.10.287.130">
    <property type="match status" value="1"/>
</dbReference>
<dbReference type="PROSITE" id="PS50885">
    <property type="entry name" value="HAMP"/>
    <property type="match status" value="1"/>
</dbReference>
<dbReference type="AlphaFoldDB" id="A0A5M8QLP2"/>
<dbReference type="SMART" id="SM00388">
    <property type="entry name" value="HisKA"/>
    <property type="match status" value="1"/>
</dbReference>
<reference evidence="13 15" key="2">
    <citation type="submission" date="2019-09" db="EMBL/GenBank/DDBJ databases">
        <title>A bacterium isolated from glacier soil.</title>
        <authorList>
            <person name="Liu Q."/>
        </authorList>
    </citation>
    <scope>NUCLEOTIDE SEQUENCE [LARGE SCALE GENOMIC DNA]</scope>
    <source>
        <strain evidence="13 15">MDT1-10-3</strain>
    </source>
</reference>
<keyword evidence="16" id="KW-1185">Reference proteome</keyword>
<dbReference type="Pfam" id="PF02518">
    <property type="entry name" value="HATPase_c"/>
    <property type="match status" value="1"/>
</dbReference>
<comment type="catalytic activity">
    <reaction evidence="1">
        <text>ATP + protein L-histidine = ADP + protein N-phospho-L-histidine.</text>
        <dbReference type="EC" id="2.7.13.3"/>
    </reaction>
</comment>
<feature type="transmembrane region" description="Helical" evidence="10">
    <location>
        <begin position="374"/>
        <end position="395"/>
    </location>
</feature>
<dbReference type="Proteomes" id="UP001570846">
    <property type="component" value="Unassembled WGS sequence"/>
</dbReference>
<evidence type="ECO:0000313" key="16">
    <source>
        <dbReference type="Proteomes" id="UP001570846"/>
    </source>
</evidence>
<dbReference type="PRINTS" id="PR00344">
    <property type="entry name" value="BCTRLSENSOR"/>
</dbReference>
<dbReference type="SUPFAM" id="SSF47384">
    <property type="entry name" value="Homodimeric domain of signal transducing histidine kinase"/>
    <property type="match status" value="1"/>
</dbReference>
<dbReference type="GO" id="GO:0005524">
    <property type="term" value="F:ATP binding"/>
    <property type="evidence" value="ECO:0007669"/>
    <property type="project" value="UniProtKB-KW"/>
</dbReference>
<dbReference type="Gene3D" id="3.30.565.10">
    <property type="entry name" value="Histidine kinase-like ATPase, C-terminal domain"/>
    <property type="match status" value="1"/>
</dbReference>
<keyword evidence="10" id="KW-1133">Transmembrane helix</keyword>
<evidence type="ECO:0000256" key="8">
    <source>
        <dbReference type="ARBA" id="ARBA00022840"/>
    </source>
</evidence>
<feature type="domain" description="HAMP" evidence="12">
    <location>
        <begin position="958"/>
        <end position="1010"/>
    </location>
</feature>
<feature type="transmembrane region" description="Helical" evidence="10">
    <location>
        <begin position="217"/>
        <end position="238"/>
    </location>
</feature>
<feature type="transmembrane region" description="Helical" evidence="10">
    <location>
        <begin position="458"/>
        <end position="481"/>
    </location>
</feature>
<feature type="transmembrane region" description="Helical" evidence="10">
    <location>
        <begin position="284"/>
        <end position="309"/>
    </location>
</feature>
<feature type="transmembrane region" description="Helical" evidence="10">
    <location>
        <begin position="931"/>
        <end position="956"/>
    </location>
</feature>
<feature type="transmembrane region" description="Helical" evidence="10">
    <location>
        <begin position="728"/>
        <end position="748"/>
    </location>
</feature>
<dbReference type="RefSeq" id="WP_149098080.1">
    <property type="nucleotide sequence ID" value="NZ_BMMG01000002.1"/>
</dbReference>
<dbReference type="InterPro" id="IPR003594">
    <property type="entry name" value="HATPase_dom"/>
</dbReference>
<evidence type="ECO:0000259" key="12">
    <source>
        <dbReference type="PROSITE" id="PS50885"/>
    </source>
</evidence>
<proteinExistence type="predicted"/>
<keyword evidence="5" id="KW-0808">Transferase</keyword>
<dbReference type="InterPro" id="IPR036890">
    <property type="entry name" value="HATPase_C_sf"/>
</dbReference>
<dbReference type="CDD" id="cd00082">
    <property type="entry name" value="HisKA"/>
    <property type="match status" value="1"/>
</dbReference>
<organism evidence="13 15">
    <name type="scientific">Rufibacter glacialis</name>
    <dbReference type="NCBI Taxonomy" id="1259555"/>
    <lineage>
        <taxon>Bacteria</taxon>
        <taxon>Pseudomonadati</taxon>
        <taxon>Bacteroidota</taxon>
        <taxon>Cytophagia</taxon>
        <taxon>Cytophagales</taxon>
        <taxon>Hymenobacteraceae</taxon>
        <taxon>Rufibacter</taxon>
    </lineage>
</organism>
<dbReference type="CDD" id="cd00075">
    <property type="entry name" value="HATPase"/>
    <property type="match status" value="1"/>
</dbReference>
<sequence>MAKFGKKATLKSRFTLSFLFLLAALLFGGAGAFLQVSIQRDLLEAPERQMATEVQERLYSLLQEAQQDLVSVSQNIPPDSVLFSANLPKTTHPVFLYRKDKLLFWSDHSLRPEVDPRNLSRRQQVIENRFGKFLVLRQVVNAEYTALAVVPLEVKYGISNSFLRSGLNPTIFEDHAASVQAERSRRAIPILDAQGNYLFSLQVLEPGQWLHAGKFTFALYGLAIGCALLFLATLYRALSQAGNSLGAFWAVTLGLLGLRTVMLLSQFPNSVHEVELFSPRVYAAAWWSPSLGDLLLNEACFLVMAWLMYRLAKTFPFTAVFQKSTQKQLWWCVALGVLITCLIISWYETYRSLFINSQPSLDLTQNIQMGVEKILLYVAMVLHTLAMSWMLRVLLRWLPLSPKGKLPFVYAWITVLLLALGWAFWRDAPSGNWVVLFASAALVGWEQLHRHAGLRAGIYSSIFILNILSASLGAAALYDLYVVQLRADKQRIAAQLLKDRDDLTEYLLAQAANDISQDPLIRHVFNAPWGSLNVIEQKIRRHHLRGITENYAVTVRMFDFTGESFNDLDSLGNLEVYAQKWAPKARSTNQKGQLLVGSESDPGRFTYLQEIKVPVEFEHWVTVVLEVSPKITAPNSVLPELLVERKGTQVATIPSSSYALWKDNRWLKTEGYFEYSQQFPTRYFGIPQLFSQGVSLAHYHHLGARSNNGTVAIVSTPEYGLRSWLSNFSFLFLLHTFSLFSLLVLFMLLKGQLIQALTSTFSTKIQLFLNLGVLVPLVLVSLTIGSLVTNSYRQDLVRGYTDQGDFVRQSIVTSNWGANLFKGRADSLSRRINRLALIAQAELNIYNANGELRISSQPALFEAGVLSTRLNPKAVEALKEQGLNRILLEEKAGSLPYSSIYVPLRTSPTQAPQGYLAIPFFDSEKDLSNKLIQLITTILNIFTVLFLLFVLMSYMATRALTVPLQLLTERLKKTSLTGNNEKLVYKSRDEIGLLVHEYNQMLQKLEESKQELALREKEAAWKEMARQVAHEIKNPLTPMKLSLQYLRKAMQEGRGNLEVLIEKISNTMITQIDVLSDIATSFSNFTAMPDLKLETLELNGLIRRATDLHLDPQQHQVEVALPQEPVYIRADENQLIRIFNNLLLNALQAVPSSVTPHIKVAVCLESPAWVLVAVQDNGTGIPAEVQPKIFIPNFSTKYTGSGIGLAVVKKGVEAIGGSIWFETRENEGTTFFLKLPVVAP</sequence>
<feature type="transmembrane region" description="Helical" evidence="10">
    <location>
        <begin position="768"/>
        <end position="788"/>
    </location>
</feature>
<evidence type="ECO:0000256" key="4">
    <source>
        <dbReference type="ARBA" id="ARBA00022553"/>
    </source>
</evidence>
<evidence type="ECO:0000256" key="6">
    <source>
        <dbReference type="ARBA" id="ARBA00022741"/>
    </source>
</evidence>
<gene>
    <name evidence="14" type="ORF">ACD591_03250</name>
    <name evidence="13" type="ORF">FOE74_08145</name>
</gene>
<evidence type="ECO:0000256" key="3">
    <source>
        <dbReference type="ARBA" id="ARBA00012438"/>
    </source>
</evidence>
<evidence type="ECO:0000256" key="9">
    <source>
        <dbReference type="ARBA" id="ARBA00023012"/>
    </source>
</evidence>
<evidence type="ECO:0000256" key="10">
    <source>
        <dbReference type="SAM" id="Phobius"/>
    </source>
</evidence>
<dbReference type="PROSITE" id="PS50109">
    <property type="entry name" value="HIS_KIN"/>
    <property type="match status" value="1"/>
</dbReference>
<evidence type="ECO:0000313" key="15">
    <source>
        <dbReference type="Proteomes" id="UP000323866"/>
    </source>
</evidence>
<keyword evidence="10" id="KW-0472">Membrane</keyword>
<evidence type="ECO:0000259" key="11">
    <source>
        <dbReference type="PROSITE" id="PS50109"/>
    </source>
</evidence>
<dbReference type="SMART" id="SM00387">
    <property type="entry name" value="HATPase_c"/>
    <property type="match status" value="1"/>
</dbReference>
<evidence type="ECO:0000256" key="5">
    <source>
        <dbReference type="ARBA" id="ARBA00022679"/>
    </source>
</evidence>
<evidence type="ECO:0000256" key="7">
    <source>
        <dbReference type="ARBA" id="ARBA00022777"/>
    </source>
</evidence>
<comment type="subcellular location">
    <subcellularLocation>
        <location evidence="2">Membrane</location>
    </subcellularLocation>
</comment>
<dbReference type="OrthoDB" id="9776727at2"/>
<keyword evidence="7 13" id="KW-0418">Kinase</keyword>
<dbReference type="PANTHER" id="PTHR43065:SF46">
    <property type="entry name" value="C4-DICARBOXYLATE TRANSPORT SENSOR PROTEIN DCTB"/>
    <property type="match status" value="1"/>
</dbReference>
<reference evidence="13 15" key="1">
    <citation type="submission" date="2019-07" db="EMBL/GenBank/DDBJ databases">
        <authorList>
            <person name="Qu J.-H."/>
        </authorList>
    </citation>
    <scope>NUCLEOTIDE SEQUENCE [LARGE SCALE GENOMIC DNA]</scope>
    <source>
        <strain evidence="13 15">MDT1-10-3</strain>
    </source>
</reference>
<protein>
    <recommendedName>
        <fullName evidence="3">histidine kinase</fullName>
        <ecNumber evidence="3">2.7.13.3</ecNumber>
    </recommendedName>
</protein>
<dbReference type="CDD" id="cd06225">
    <property type="entry name" value="HAMP"/>
    <property type="match status" value="1"/>
</dbReference>
<feature type="domain" description="Histidine kinase" evidence="11">
    <location>
        <begin position="1027"/>
        <end position="1239"/>
    </location>
</feature>
<feature type="transmembrane region" description="Helical" evidence="10">
    <location>
        <begin position="329"/>
        <end position="347"/>
    </location>
</feature>
<evidence type="ECO:0000313" key="14">
    <source>
        <dbReference type="EMBL" id="MFA1770295.1"/>
    </source>
</evidence>
<dbReference type="Gene3D" id="6.10.340.10">
    <property type="match status" value="1"/>
</dbReference>
<reference evidence="14 16" key="3">
    <citation type="submission" date="2024-08" db="EMBL/GenBank/DDBJ databases">
        <authorList>
            <person name="Wei W."/>
        </authorList>
    </citation>
    <scope>NUCLEOTIDE SEQUENCE [LARGE SCALE GENOMIC DNA]</scope>
    <source>
        <strain evidence="14 16">XU2</strain>
    </source>
</reference>
<keyword evidence="6" id="KW-0547">Nucleotide-binding</keyword>
<keyword evidence="4" id="KW-0597">Phosphoprotein</keyword>
<dbReference type="InterPro" id="IPR036097">
    <property type="entry name" value="HisK_dim/P_sf"/>
</dbReference>
<evidence type="ECO:0000256" key="2">
    <source>
        <dbReference type="ARBA" id="ARBA00004370"/>
    </source>
</evidence>
<evidence type="ECO:0000313" key="13">
    <source>
        <dbReference type="EMBL" id="KAA6435890.1"/>
    </source>
</evidence>
<dbReference type="SUPFAM" id="SSF55874">
    <property type="entry name" value="ATPase domain of HSP90 chaperone/DNA topoisomerase II/histidine kinase"/>
    <property type="match status" value="1"/>
</dbReference>
<feature type="transmembrane region" description="Helical" evidence="10">
    <location>
        <begin position="407"/>
        <end position="425"/>
    </location>
</feature>
<keyword evidence="8 14" id="KW-0067">ATP-binding</keyword>
<feature type="transmembrane region" description="Helical" evidence="10">
    <location>
        <begin position="245"/>
        <end position="264"/>
    </location>
</feature>
<dbReference type="EMBL" id="JBGOGF010000001">
    <property type="protein sequence ID" value="MFA1770295.1"/>
    <property type="molecule type" value="Genomic_DNA"/>
</dbReference>
<dbReference type="EC" id="2.7.13.3" evidence="3"/>
<dbReference type="PANTHER" id="PTHR43065">
    <property type="entry name" value="SENSOR HISTIDINE KINASE"/>
    <property type="match status" value="1"/>
</dbReference>
<evidence type="ECO:0000256" key="1">
    <source>
        <dbReference type="ARBA" id="ARBA00000085"/>
    </source>
</evidence>
<keyword evidence="10" id="KW-0812">Transmembrane</keyword>
<dbReference type="GO" id="GO:0016020">
    <property type="term" value="C:membrane"/>
    <property type="evidence" value="ECO:0007669"/>
    <property type="project" value="UniProtKB-SubCell"/>
</dbReference>
<dbReference type="GO" id="GO:0000155">
    <property type="term" value="F:phosphorelay sensor kinase activity"/>
    <property type="evidence" value="ECO:0007669"/>
    <property type="project" value="InterPro"/>
</dbReference>
<keyword evidence="9" id="KW-0902">Two-component regulatory system</keyword>
<dbReference type="InterPro" id="IPR004358">
    <property type="entry name" value="Sig_transdc_His_kin-like_C"/>
</dbReference>
<dbReference type="SMART" id="SM00304">
    <property type="entry name" value="HAMP"/>
    <property type="match status" value="1"/>
</dbReference>